<feature type="transmembrane region" description="Helical" evidence="10">
    <location>
        <begin position="170"/>
        <end position="190"/>
    </location>
</feature>
<keyword evidence="13" id="KW-1185">Reference proteome</keyword>
<evidence type="ECO:0000313" key="12">
    <source>
        <dbReference type="EMBL" id="KAF7994842.1"/>
    </source>
</evidence>
<comment type="similarity">
    <text evidence="8">Belongs to the two pore domain potassium channel (TC 1.A.1.8) family.</text>
</comment>
<name>A0A834XYT6_APHGI</name>
<feature type="compositionally biased region" description="Acidic residues" evidence="9">
    <location>
        <begin position="290"/>
        <end position="305"/>
    </location>
</feature>
<evidence type="ECO:0000256" key="1">
    <source>
        <dbReference type="ARBA" id="ARBA00004141"/>
    </source>
</evidence>
<evidence type="ECO:0000256" key="4">
    <source>
        <dbReference type="ARBA" id="ARBA00022989"/>
    </source>
</evidence>
<keyword evidence="6 10" id="KW-0472">Membrane</keyword>
<protein>
    <recommendedName>
        <fullName evidence="11">Potassium channel domain-containing protein</fullName>
    </recommendedName>
</protein>
<dbReference type="GO" id="GO:0022841">
    <property type="term" value="F:potassium ion leak channel activity"/>
    <property type="evidence" value="ECO:0007669"/>
    <property type="project" value="TreeGrafter"/>
</dbReference>
<evidence type="ECO:0000256" key="9">
    <source>
        <dbReference type="SAM" id="MobiDB-lite"/>
    </source>
</evidence>
<feature type="transmembrane region" description="Helical" evidence="10">
    <location>
        <begin position="936"/>
        <end position="959"/>
    </location>
</feature>
<evidence type="ECO:0000256" key="8">
    <source>
        <dbReference type="RuleBase" id="RU003857"/>
    </source>
</evidence>
<feature type="transmembrane region" description="Helical" evidence="10">
    <location>
        <begin position="528"/>
        <end position="553"/>
    </location>
</feature>
<dbReference type="InterPro" id="IPR003280">
    <property type="entry name" value="2pore_dom_K_chnl"/>
</dbReference>
<evidence type="ECO:0000256" key="5">
    <source>
        <dbReference type="ARBA" id="ARBA00023065"/>
    </source>
</evidence>
<evidence type="ECO:0000259" key="11">
    <source>
        <dbReference type="Pfam" id="PF07885"/>
    </source>
</evidence>
<evidence type="ECO:0000256" key="6">
    <source>
        <dbReference type="ARBA" id="ARBA00023136"/>
    </source>
</evidence>
<feature type="domain" description="Potassium channel" evidence="11">
    <location>
        <begin position="324"/>
        <end position="404"/>
    </location>
</feature>
<dbReference type="Proteomes" id="UP000639338">
    <property type="component" value="Unassembled WGS sequence"/>
</dbReference>
<feature type="domain" description="Potassium channel" evidence="11">
    <location>
        <begin position="167"/>
        <end position="225"/>
    </location>
</feature>
<feature type="transmembrane region" description="Helical" evidence="10">
    <location>
        <begin position="377"/>
        <end position="400"/>
    </location>
</feature>
<evidence type="ECO:0000256" key="7">
    <source>
        <dbReference type="ARBA" id="ARBA00023303"/>
    </source>
</evidence>
<feature type="transmembrane region" description="Helical" evidence="10">
    <location>
        <begin position="68"/>
        <end position="93"/>
    </location>
</feature>
<feature type="transmembrane region" description="Helical" evidence="10">
    <location>
        <begin position="314"/>
        <end position="335"/>
    </location>
</feature>
<evidence type="ECO:0000313" key="13">
    <source>
        <dbReference type="Proteomes" id="UP000639338"/>
    </source>
</evidence>
<evidence type="ECO:0000256" key="10">
    <source>
        <dbReference type="SAM" id="Phobius"/>
    </source>
</evidence>
<sequence>MEESRNLNQLNTIRGRLKNTHDNLNNKSVLVKRQRGNSRREWRDGHSRKRKKRKKLLGEKIADWIRGFLAFLFSNVGIVCLVIGYTIAGAFIFETIEGTHSRKVGNGYDVPLSRNETAILLWDLTYKVNIFSEELWKSKVNDILSGYQKKLVNAVEKGWDGTDSTDNRQWTFAGAFLYSLTVITTIGYGNSTPKTMWGKVITIGYAIAGMPLFLLYLSNIGDILARSFKWTYARCCLCRCRKRPRVPRDPRSSVREPKKNTWQMVKLQSGRLDTVSIDGEIESMSKSTGSDEDNDDESEDDDDDESGRYDPQRITVPLTLCLGIMVGYVCGGALLFSKWEDWDFLDGSYFCFVSLSTIGFGDIVPGDKIYSGQGIELSFIFCSMYLMLGMALIAMCFNLMQEEVMAKMRSFTRSVKHVLRLPDEFSCLLMRSDSSTSIALFCLSSMLDSADCYNKKSINNINNNKELELLKSSSGISCLNNIVGGYKTTNKKKIITDNPYKISTTVKASELWCCCCNCTSTKSTKAPGFLACLGVCVLVFGYTLLGAFSFMALEGGFKTDLTTEIRFTGTNGASSSTSSKVGGKTNSQQTVDSSSLFAGHSNEDDISVRDLRAYTVERLWSITEDLNVLYKENWTRLAEREIFEFQERMAKSLYRSSLSIYGNTVQRSSRGHDRRTGFIGDRKWTFGSSLLYSLTLITTIGYGCVAPRTIWGRVITIVYALAGIPLMLVYLSTVGDVFARTFRKLYGKLCHCNNNNNNKNNKNEKFIVTQPPMPGLIDKTYHRYDNHIEAKLSPGNFYSSKDSSCDELGLRATGGTILLDRDHLDGNIYIHTNSASSANILQDTEKRHLHSCTQMSMMSSPVSYGTDTICVVRIPISLCLLIILLYVCGGAYVFHRLEGWSLLESTYFCFTSLGTIGFGELVPLGRKAPTKLLEELSLCACSLYIIIGMGLIAMCFNLMQEEVVRVAGVFGKNCTTNGIPINSFGENGYKGKLCEDIGMIGNNLPDNCRHINDHDDDAIAMSVVSTS</sequence>
<keyword evidence="4 10" id="KW-1133">Transmembrane helix</keyword>
<gene>
    <name evidence="12" type="ORF">HCN44_004314</name>
</gene>
<dbReference type="OrthoDB" id="297496at2759"/>
<dbReference type="InterPro" id="IPR013099">
    <property type="entry name" value="K_chnl_dom"/>
</dbReference>
<feature type="domain" description="Potassium channel" evidence="11">
    <location>
        <begin position="882"/>
        <end position="963"/>
    </location>
</feature>
<dbReference type="PANTHER" id="PTHR11003:SF352">
    <property type="entry name" value="BCDNA.GH04802-RELATED"/>
    <property type="match status" value="1"/>
</dbReference>
<comment type="subcellular location">
    <subcellularLocation>
        <location evidence="1">Membrane</location>
        <topology evidence="1">Multi-pass membrane protein</topology>
    </subcellularLocation>
</comment>
<proteinExistence type="inferred from homology"/>
<keyword evidence="7 8" id="KW-0407">Ion channel</keyword>
<evidence type="ECO:0000256" key="2">
    <source>
        <dbReference type="ARBA" id="ARBA00022448"/>
    </source>
</evidence>
<accession>A0A834XYT6</accession>
<feature type="domain" description="Potassium channel" evidence="11">
    <location>
        <begin position="682"/>
        <end position="739"/>
    </location>
</feature>
<feature type="region of interest" description="Disordered" evidence="9">
    <location>
        <begin position="283"/>
        <end position="310"/>
    </location>
</feature>
<feature type="transmembrane region" description="Helical" evidence="10">
    <location>
        <begin position="905"/>
        <end position="924"/>
    </location>
</feature>
<reference evidence="12 13" key="1">
    <citation type="submission" date="2020-08" db="EMBL/GenBank/DDBJ databases">
        <title>Aphidius gifuensis genome sequencing and assembly.</title>
        <authorList>
            <person name="Du Z."/>
        </authorList>
    </citation>
    <scope>NUCLEOTIDE SEQUENCE [LARGE SCALE GENOMIC DNA]</scope>
    <source>
        <strain evidence="12">YNYX2018</strain>
        <tissue evidence="12">Adults</tissue>
    </source>
</reference>
<dbReference type="PRINTS" id="PR01333">
    <property type="entry name" value="2POREKCHANEL"/>
</dbReference>
<evidence type="ECO:0000256" key="3">
    <source>
        <dbReference type="ARBA" id="ARBA00022692"/>
    </source>
</evidence>
<dbReference type="SUPFAM" id="SSF81324">
    <property type="entry name" value="Voltage-gated potassium channels"/>
    <property type="match status" value="4"/>
</dbReference>
<dbReference type="GO" id="GO:0015271">
    <property type="term" value="F:outward rectifier potassium channel activity"/>
    <property type="evidence" value="ECO:0007669"/>
    <property type="project" value="TreeGrafter"/>
</dbReference>
<dbReference type="Pfam" id="PF07885">
    <property type="entry name" value="Ion_trans_2"/>
    <property type="match status" value="4"/>
</dbReference>
<feature type="transmembrane region" description="Helical" evidence="10">
    <location>
        <begin position="690"/>
        <end position="711"/>
    </location>
</feature>
<dbReference type="GO" id="GO:0030322">
    <property type="term" value="P:stabilization of membrane potential"/>
    <property type="evidence" value="ECO:0007669"/>
    <property type="project" value="TreeGrafter"/>
</dbReference>
<dbReference type="EMBL" id="JACMRX010000002">
    <property type="protein sequence ID" value="KAF7994842.1"/>
    <property type="molecule type" value="Genomic_DNA"/>
</dbReference>
<dbReference type="PANTHER" id="PTHR11003">
    <property type="entry name" value="POTASSIUM CHANNEL, SUBFAMILY K"/>
    <property type="match status" value="1"/>
</dbReference>
<feature type="transmembrane region" description="Helical" evidence="10">
    <location>
        <begin position="870"/>
        <end position="893"/>
    </location>
</feature>
<keyword evidence="3 8" id="KW-0812">Transmembrane</keyword>
<dbReference type="Gene3D" id="1.10.287.70">
    <property type="match status" value="2"/>
</dbReference>
<dbReference type="AlphaFoldDB" id="A0A834XYT6"/>
<comment type="caution">
    <text evidence="12">The sequence shown here is derived from an EMBL/GenBank/DDBJ whole genome shotgun (WGS) entry which is preliminary data.</text>
</comment>
<dbReference type="GO" id="GO:0005886">
    <property type="term" value="C:plasma membrane"/>
    <property type="evidence" value="ECO:0007669"/>
    <property type="project" value="TreeGrafter"/>
</dbReference>
<organism evidence="12 13">
    <name type="scientific">Aphidius gifuensis</name>
    <name type="common">Parasitoid wasp</name>
    <dbReference type="NCBI Taxonomy" id="684658"/>
    <lineage>
        <taxon>Eukaryota</taxon>
        <taxon>Metazoa</taxon>
        <taxon>Ecdysozoa</taxon>
        <taxon>Arthropoda</taxon>
        <taxon>Hexapoda</taxon>
        <taxon>Insecta</taxon>
        <taxon>Pterygota</taxon>
        <taxon>Neoptera</taxon>
        <taxon>Endopterygota</taxon>
        <taxon>Hymenoptera</taxon>
        <taxon>Apocrita</taxon>
        <taxon>Ichneumonoidea</taxon>
        <taxon>Braconidae</taxon>
        <taxon>Aphidiinae</taxon>
        <taxon>Aphidius</taxon>
    </lineage>
</organism>
<feature type="transmembrane region" description="Helical" evidence="10">
    <location>
        <begin position="717"/>
        <end position="739"/>
    </location>
</feature>
<feature type="transmembrane region" description="Helical" evidence="10">
    <location>
        <begin position="196"/>
        <end position="217"/>
    </location>
</feature>
<keyword evidence="2 8" id="KW-0813">Transport</keyword>
<keyword evidence="5 8" id="KW-0406">Ion transport</keyword>